<protein>
    <submittedName>
        <fullName evidence="1">Uncharacterized protein</fullName>
    </submittedName>
</protein>
<proteinExistence type="predicted"/>
<dbReference type="EMBL" id="AGUD01000255">
    <property type="protein sequence ID" value="EHN09746.1"/>
    <property type="molecule type" value="Genomic_DNA"/>
</dbReference>
<reference evidence="1 2" key="1">
    <citation type="journal article" date="2013" name="Biodegradation">
        <title>Quantitative proteomic analysis of ibuprofen-degrading Patulibacter sp. strain I11.</title>
        <authorList>
            <person name="Almeida B."/>
            <person name="Kjeldal H."/>
            <person name="Lolas I."/>
            <person name="Knudsen A.D."/>
            <person name="Carvalho G."/>
            <person name="Nielsen K.L."/>
            <person name="Barreto Crespo M.T."/>
            <person name="Stensballe A."/>
            <person name="Nielsen J.L."/>
        </authorList>
    </citation>
    <scope>NUCLEOTIDE SEQUENCE [LARGE SCALE GENOMIC DNA]</scope>
    <source>
        <strain evidence="1 2">I11</strain>
    </source>
</reference>
<evidence type="ECO:0000313" key="1">
    <source>
        <dbReference type="EMBL" id="EHN09746.1"/>
    </source>
</evidence>
<evidence type="ECO:0000313" key="2">
    <source>
        <dbReference type="Proteomes" id="UP000005143"/>
    </source>
</evidence>
<organism evidence="1 2">
    <name type="scientific">Patulibacter medicamentivorans</name>
    <dbReference type="NCBI Taxonomy" id="1097667"/>
    <lineage>
        <taxon>Bacteria</taxon>
        <taxon>Bacillati</taxon>
        <taxon>Actinomycetota</taxon>
        <taxon>Thermoleophilia</taxon>
        <taxon>Solirubrobacterales</taxon>
        <taxon>Patulibacteraceae</taxon>
        <taxon>Patulibacter</taxon>
    </lineage>
</organism>
<comment type="caution">
    <text evidence="1">The sequence shown here is derived from an EMBL/GenBank/DDBJ whole genome shotgun (WGS) entry which is preliminary data.</text>
</comment>
<accession>H0E9A7</accession>
<sequence length="456" mass="47731">MSAPTTAPVTPGAGTQRFSFTAPVAAFRNPLKPLPEQPVVQADGGKDVRLTQGYAEAIVSANGTAQGKSYPNLLQYLCRDPNSPSWSLQPFAGGGNLCNGAVVIAQVPGRPPSTINCAWIDNNGAFRMASMTGQQTWSGATSPPNPTAYPNKYDPAKWNRELSHLQVAYTPAQANGRGRNPILYATQSDTYLVTVRWTPHGLLTTVYEGLGGGLPYNDLTLVPLDESNFALIANVTGSSDLGLWIGTYGASRMPRASCFSGNPSGSGSGTLRQIAGGALSPAIIDDSSGNPDPSASVCAFYTDSDNGLLAWPASQSRCSPVPTVSPATGLVASTLSGSGSRSNLYLVDGSNAIWLLHQLLWTMDGKEPFFAPPSQVRSGGAGLGVSVLASVQHPAELPALFVVREDGTLALYQLDDDGGRLTHSGDQAAYGADQWSGGPLILANKQPFKIDTRSYA</sequence>
<dbReference type="Proteomes" id="UP000005143">
    <property type="component" value="Unassembled WGS sequence"/>
</dbReference>
<name>H0E9A7_9ACTN</name>
<keyword evidence="2" id="KW-1185">Reference proteome</keyword>
<gene>
    <name evidence="1" type="ORF">PAI11_34240</name>
</gene>
<dbReference type="AlphaFoldDB" id="H0E9A7"/>
<dbReference type="RefSeq" id="WP_007577508.1">
    <property type="nucleotide sequence ID" value="NZ_AGUD01000255.1"/>
</dbReference>